<dbReference type="EMBL" id="PUHQ01000097">
    <property type="protein sequence ID" value="KAG0656457.1"/>
    <property type="molecule type" value="Genomic_DNA"/>
</dbReference>
<organism evidence="1 2">
    <name type="scientific">Rhodotorula mucilaginosa</name>
    <name type="common">Yeast</name>
    <name type="synonym">Rhodotorula rubra</name>
    <dbReference type="NCBI Taxonomy" id="5537"/>
    <lineage>
        <taxon>Eukaryota</taxon>
        <taxon>Fungi</taxon>
        <taxon>Dikarya</taxon>
        <taxon>Basidiomycota</taxon>
        <taxon>Pucciniomycotina</taxon>
        <taxon>Microbotryomycetes</taxon>
        <taxon>Sporidiobolales</taxon>
        <taxon>Sporidiobolaceae</taxon>
        <taxon>Rhodotorula</taxon>
    </lineage>
</organism>
<dbReference type="OrthoDB" id="10502233at2759"/>
<proteinExistence type="predicted"/>
<comment type="caution">
    <text evidence="1">The sequence shown here is derived from an EMBL/GenBank/DDBJ whole genome shotgun (WGS) entry which is preliminary data.</text>
</comment>
<sequence length="221" mass="25523">MSQRAPTALDDGMDLSRSWTRLNSTLQNRGHQRFLDRYERSPPKLQAWLKRYACAGLKRRKIMAKALRMAIQQYRKETGRDEHGRLLRRKESINSPEDQTNKFHNRERVKVWLDECLKHESDVRSNETSEEHLESKRIAEFTGFAPEEVQTKRREAESAGEDFEDVVAVAAAAEPYDRPSVEDTARKTVEAAVEATVEPTVVPILKTSKKRKEKEGASREE</sequence>
<dbReference type="AlphaFoldDB" id="A0A9P6VX18"/>
<dbReference type="Proteomes" id="UP000777482">
    <property type="component" value="Unassembled WGS sequence"/>
</dbReference>
<keyword evidence="2" id="KW-1185">Reference proteome</keyword>
<reference evidence="1 2" key="1">
    <citation type="submission" date="2020-11" db="EMBL/GenBank/DDBJ databases">
        <title>Kefir isolates.</title>
        <authorList>
            <person name="Marcisauskas S."/>
            <person name="Kim Y."/>
            <person name="Blasche S."/>
        </authorList>
    </citation>
    <scope>NUCLEOTIDE SEQUENCE [LARGE SCALE GENOMIC DNA]</scope>
    <source>
        <strain evidence="1 2">KR</strain>
    </source>
</reference>
<gene>
    <name evidence="1" type="ORF">C6P46_007117</name>
</gene>
<evidence type="ECO:0000313" key="2">
    <source>
        <dbReference type="Proteomes" id="UP000777482"/>
    </source>
</evidence>
<name>A0A9P6VX18_RHOMI</name>
<evidence type="ECO:0000313" key="1">
    <source>
        <dbReference type="EMBL" id="KAG0656457.1"/>
    </source>
</evidence>
<accession>A0A9P6VX18</accession>
<protein>
    <submittedName>
        <fullName evidence="1">Uncharacterized protein</fullName>
    </submittedName>
</protein>